<protein>
    <submittedName>
        <fullName evidence="1">Uncharacterized protein</fullName>
    </submittedName>
</protein>
<sequence>MVKTKTLLSDYINFDDQNVGISDDELIDKELTFCAVAAVSRLCEDQEKDKDLDECLRQREEFKFIRDLDLISAVYVTASVSKQQEIKSTPPIAWSNRLQIVFLGISCIRDMSDEKLNMNVSAQAADAVGSRFCQGLIDRGQEFIFFSTRRAQIKYMADFYEESCAIVIVVIPMQRARSEATENALSIAVKMLLDRDDRRPLSILLSQADGLEFHRNNKEVLLATLRDVKDQLMSSLRKEVDENFTSFRLERFGDGFVCIPETLEDIVKPFSTHAQINLDGITCAKIS</sequence>
<accession>A0A395S9I7</accession>
<name>A0A395S9I7_9HYPO</name>
<dbReference type="OrthoDB" id="426718at2759"/>
<evidence type="ECO:0000313" key="1">
    <source>
        <dbReference type="EMBL" id="RGP69083.1"/>
    </source>
</evidence>
<dbReference type="Proteomes" id="UP000266234">
    <property type="component" value="Unassembled WGS sequence"/>
</dbReference>
<dbReference type="EMBL" id="PXOG01000186">
    <property type="protein sequence ID" value="RGP69083.1"/>
    <property type="molecule type" value="Genomic_DNA"/>
</dbReference>
<gene>
    <name evidence="1" type="ORF">FLONG3_7936</name>
</gene>
<reference evidence="1 2" key="1">
    <citation type="journal article" date="2018" name="PLoS Pathog.">
        <title>Evolution of structural diversity of trichothecenes, a family of toxins produced by plant pathogenic and entomopathogenic fungi.</title>
        <authorList>
            <person name="Proctor R.H."/>
            <person name="McCormick S.P."/>
            <person name="Kim H.S."/>
            <person name="Cardoza R.E."/>
            <person name="Stanley A.M."/>
            <person name="Lindo L."/>
            <person name="Kelly A."/>
            <person name="Brown D.W."/>
            <person name="Lee T."/>
            <person name="Vaughan M.M."/>
            <person name="Alexander N.J."/>
            <person name="Busman M."/>
            <person name="Gutierrez S."/>
        </authorList>
    </citation>
    <scope>NUCLEOTIDE SEQUENCE [LARGE SCALE GENOMIC DNA]</scope>
    <source>
        <strain evidence="1 2">NRRL 20695</strain>
    </source>
</reference>
<dbReference type="AlphaFoldDB" id="A0A395S9I7"/>
<keyword evidence="2" id="KW-1185">Reference proteome</keyword>
<comment type="caution">
    <text evidence="1">The sequence shown here is derived from an EMBL/GenBank/DDBJ whole genome shotgun (WGS) entry which is preliminary data.</text>
</comment>
<evidence type="ECO:0000313" key="2">
    <source>
        <dbReference type="Proteomes" id="UP000266234"/>
    </source>
</evidence>
<proteinExistence type="predicted"/>
<organism evidence="1 2">
    <name type="scientific">Fusarium longipes</name>
    <dbReference type="NCBI Taxonomy" id="694270"/>
    <lineage>
        <taxon>Eukaryota</taxon>
        <taxon>Fungi</taxon>
        <taxon>Dikarya</taxon>
        <taxon>Ascomycota</taxon>
        <taxon>Pezizomycotina</taxon>
        <taxon>Sordariomycetes</taxon>
        <taxon>Hypocreomycetidae</taxon>
        <taxon>Hypocreales</taxon>
        <taxon>Nectriaceae</taxon>
        <taxon>Fusarium</taxon>
    </lineage>
</organism>